<reference evidence="1" key="1">
    <citation type="submission" date="2025-05" db="UniProtKB">
        <authorList>
            <consortium name="RefSeq"/>
        </authorList>
    </citation>
    <scope>NUCLEOTIDE SEQUENCE [LARGE SCALE GENOMIC DNA]</scope>
</reference>
<protein>
    <submittedName>
        <fullName evidence="2">Uncharacterized protein LOC136077156</fullName>
    </submittedName>
</protein>
<dbReference type="PANTHER" id="PTHR33053:SF26">
    <property type="entry name" value="TRANSPOSASE DOMAIN-CONTAINING PROTEIN"/>
    <property type="match status" value="1"/>
</dbReference>
<dbReference type="GeneID" id="136077156"/>
<evidence type="ECO:0000313" key="2">
    <source>
        <dbReference type="RefSeq" id="XP_065647936.1"/>
    </source>
</evidence>
<dbReference type="RefSeq" id="XP_065647936.1">
    <property type="nucleotide sequence ID" value="XM_065791864.1"/>
</dbReference>
<dbReference type="Proteomes" id="UP001652625">
    <property type="component" value="Chromosome 02"/>
</dbReference>
<reference evidence="2" key="2">
    <citation type="submission" date="2025-08" db="UniProtKB">
        <authorList>
            <consortium name="RefSeq"/>
        </authorList>
    </citation>
    <scope>IDENTIFICATION</scope>
</reference>
<name>A0ABM4BG34_HYDVU</name>
<keyword evidence="1" id="KW-1185">Reference proteome</keyword>
<sequence length="670" mass="76874">MCFLVNKSIYFTKVSVIYLKSTTNIMIMAAYVKKWKTTNKKVLGLLDFNYDETFEIEKHENLVCAELNLSDHSNSSCILRESDSSSNNDSCTLSDADESYESDLPVLSHIDNDDDTKFDDSNYSLCQKLTACSIRNRWTRASVNELLNILREEGLELPKDARTLLQTPRKVNIIQKCGGTYTYLGIKKSLETIFLHHNFTERCIALCFSIDGLPLYKSSSTQLWPILASFGDFDIFVVALYCGNKKPDSINDYLEDFVAELIELMEHSVSINGNQYDVNVKCFLCDAPAREFLKCIISHTGYDSCERCCIHGTHEGRVVFNDEIDYPLRENITFKNYGYNHHQTSISPLVLINLDMINNFPLDYMHLVCLGVVRRLLNYWKKGPGGKIAAHQFEEISSCLLSLNGHMPSEFVRQPRSLNDLDRWKATEFRQFLLYSGPVVLRCILSKDSYKHFLALSIAISIMLQSDNNFRMQYIGYARSLITQFVYNCKYIYGNTFTVYNIHNLLHLPDDCLNYNSSLNTISCFPYENFLQRVKKAVKGSSNPVAQIVKRQTQWESSFGFLTKKNLSTKISSGGKDNCFLLKNNSIAFVKEIILDDSFLCDVVKIRHLEDVYNTPIRSSYLNIVLLPHRSNVKLKSKILYRACFIRKCVCLPEQRGLAIFPVLHEIERG</sequence>
<organism evidence="1 2">
    <name type="scientific">Hydra vulgaris</name>
    <name type="common">Hydra</name>
    <name type="synonym">Hydra attenuata</name>
    <dbReference type="NCBI Taxonomy" id="6087"/>
    <lineage>
        <taxon>Eukaryota</taxon>
        <taxon>Metazoa</taxon>
        <taxon>Cnidaria</taxon>
        <taxon>Hydrozoa</taxon>
        <taxon>Hydroidolina</taxon>
        <taxon>Anthoathecata</taxon>
        <taxon>Aplanulata</taxon>
        <taxon>Hydridae</taxon>
        <taxon>Hydra</taxon>
    </lineage>
</organism>
<evidence type="ECO:0000313" key="1">
    <source>
        <dbReference type="Proteomes" id="UP001652625"/>
    </source>
</evidence>
<gene>
    <name evidence="2" type="primary">LOC136077156</name>
</gene>
<accession>A0ABM4BG34</accession>
<proteinExistence type="predicted"/>
<dbReference type="PANTHER" id="PTHR33053">
    <property type="entry name" value="PROTEIN, PUTATIVE-RELATED"/>
    <property type="match status" value="1"/>
</dbReference>